<protein>
    <recommendedName>
        <fullName evidence="1">Tc1-like transposase DDE domain-containing protein</fullName>
    </recommendedName>
</protein>
<dbReference type="EMBL" id="CP000393">
    <property type="protein sequence ID" value="ABG52100.1"/>
    <property type="molecule type" value="Genomic_DNA"/>
</dbReference>
<dbReference type="InterPro" id="IPR038717">
    <property type="entry name" value="Tc1-like_DDE_dom"/>
</dbReference>
<feature type="domain" description="Tc1-like transposase DDE" evidence="1">
    <location>
        <begin position="5"/>
        <end position="87"/>
    </location>
</feature>
<dbReference type="STRING" id="203124.Tery_2936"/>
<proteinExistence type="predicted"/>
<sequence length="87" mass="10527">MSIWKREWLWLYAFLEPETGQTYWWILPQVRTYLFSTLLQDFANHFEIGAKKLVILVLYRARWHTSDRLEVPDGIDLFPLPPYSPEL</sequence>
<dbReference type="AlphaFoldDB" id="Q110H4"/>
<name>Q110H4_TRIEI</name>
<evidence type="ECO:0000313" key="2">
    <source>
        <dbReference type="EMBL" id="ABG52100.1"/>
    </source>
</evidence>
<dbReference type="KEGG" id="ter:Tery_2936"/>
<accession>Q110H4</accession>
<dbReference type="eggNOG" id="COG3335">
    <property type="taxonomic scope" value="Bacteria"/>
</dbReference>
<dbReference type="Pfam" id="PF13358">
    <property type="entry name" value="DDE_3"/>
    <property type="match status" value="1"/>
</dbReference>
<gene>
    <name evidence="2" type="ordered locus">Tery_2936</name>
</gene>
<dbReference type="HOGENOM" id="CLU_2482385_0_0_3"/>
<organism evidence="2">
    <name type="scientific">Trichodesmium erythraeum (strain IMS101)</name>
    <dbReference type="NCBI Taxonomy" id="203124"/>
    <lineage>
        <taxon>Bacteria</taxon>
        <taxon>Bacillati</taxon>
        <taxon>Cyanobacteriota</taxon>
        <taxon>Cyanophyceae</taxon>
        <taxon>Oscillatoriophycideae</taxon>
        <taxon>Oscillatoriales</taxon>
        <taxon>Microcoleaceae</taxon>
        <taxon>Trichodesmium</taxon>
    </lineage>
</organism>
<reference evidence="2" key="1">
    <citation type="submission" date="2006-06" db="EMBL/GenBank/DDBJ databases">
        <title>Complete sequence of Trichodesmium erythraeum IMS101.</title>
        <authorList>
            <consortium name="US DOE Joint Genome Institute"/>
            <person name="Copeland A."/>
            <person name="Lucas S."/>
            <person name="Lapidus A."/>
            <person name="Barry K."/>
            <person name="Detter J.C."/>
            <person name="Glavina del Rio T."/>
            <person name="Hammon N."/>
            <person name="Israni S."/>
            <person name="Dalin E."/>
            <person name="Tice H."/>
            <person name="Pitluck S."/>
            <person name="Kiss H."/>
            <person name="Munk A.C."/>
            <person name="Brettin T."/>
            <person name="Bruce D."/>
            <person name="Han C."/>
            <person name="Tapia R."/>
            <person name="Gilna P."/>
            <person name="Schmutz J."/>
            <person name="Larimer F."/>
            <person name="Land M."/>
            <person name="Hauser L."/>
            <person name="Kyrpides N."/>
            <person name="Kim E."/>
            <person name="Richardson P."/>
        </authorList>
    </citation>
    <scope>NUCLEOTIDE SEQUENCE [LARGE SCALE GENOMIC DNA]</scope>
    <source>
        <strain evidence="2">IMS101</strain>
    </source>
</reference>
<evidence type="ECO:0000259" key="1">
    <source>
        <dbReference type="Pfam" id="PF13358"/>
    </source>
</evidence>